<dbReference type="AlphaFoldDB" id="A0A4Z0C185"/>
<organism evidence="4 5">
    <name type="scientific">Ramlibacter rhizophilus</name>
    <dbReference type="NCBI Taxonomy" id="1781167"/>
    <lineage>
        <taxon>Bacteria</taxon>
        <taxon>Pseudomonadati</taxon>
        <taxon>Pseudomonadota</taxon>
        <taxon>Betaproteobacteria</taxon>
        <taxon>Burkholderiales</taxon>
        <taxon>Comamonadaceae</taxon>
        <taxon>Ramlibacter</taxon>
    </lineage>
</organism>
<dbReference type="GO" id="GO:0052706">
    <property type="term" value="F:L-histidine N(alpha)-methyltransferase activity"/>
    <property type="evidence" value="ECO:0007669"/>
    <property type="project" value="UniProtKB-EC"/>
</dbReference>
<dbReference type="GO" id="GO:0032259">
    <property type="term" value="P:methylation"/>
    <property type="evidence" value="ECO:0007669"/>
    <property type="project" value="UniProtKB-KW"/>
</dbReference>
<comment type="caution">
    <text evidence="4">The sequence shown here is derived from an EMBL/GenBank/DDBJ whole genome shotgun (WGS) entry which is preliminary data.</text>
</comment>
<dbReference type="InterPro" id="IPR035094">
    <property type="entry name" value="EgtD"/>
</dbReference>
<keyword evidence="1 4" id="KW-0489">Methyltransferase</keyword>
<dbReference type="Gene3D" id="3.40.50.150">
    <property type="entry name" value="Vaccinia Virus protein VP39"/>
    <property type="match status" value="1"/>
</dbReference>
<dbReference type="InterPro" id="IPR051128">
    <property type="entry name" value="EgtD_Methyltrsf_superfamily"/>
</dbReference>
<dbReference type="PANTHER" id="PTHR43397">
    <property type="entry name" value="ERGOTHIONEINE BIOSYNTHESIS PROTEIN 1"/>
    <property type="match status" value="1"/>
</dbReference>
<keyword evidence="5" id="KW-1185">Reference proteome</keyword>
<dbReference type="InterPro" id="IPR029063">
    <property type="entry name" value="SAM-dependent_MTases_sf"/>
</dbReference>
<evidence type="ECO:0000256" key="2">
    <source>
        <dbReference type="ARBA" id="ARBA00022679"/>
    </source>
</evidence>
<proteinExistence type="predicted"/>
<dbReference type="InterPro" id="IPR019257">
    <property type="entry name" value="MeTrfase_dom"/>
</dbReference>
<evidence type="ECO:0000256" key="1">
    <source>
        <dbReference type="ARBA" id="ARBA00022603"/>
    </source>
</evidence>
<dbReference type="PIRSF" id="PIRSF018005">
    <property type="entry name" value="UCP018005"/>
    <property type="match status" value="1"/>
</dbReference>
<accession>A0A4Z0C185</accession>
<dbReference type="EMBL" id="SMLL01000001">
    <property type="protein sequence ID" value="TFZ04288.1"/>
    <property type="molecule type" value="Genomic_DNA"/>
</dbReference>
<name>A0A4Z0C185_9BURK</name>
<dbReference type="OrthoDB" id="5289726at2"/>
<dbReference type="SUPFAM" id="SSF53335">
    <property type="entry name" value="S-adenosyl-L-methionine-dependent methyltransferases"/>
    <property type="match status" value="1"/>
</dbReference>
<sequence length="338" mass="37432">MLTSSPRLAHEAGRPAASFDTVAARPWPADEPFARDLLAAFTRRPRSISPKWFYDAEGSRLFDRICELPEYYPTRTERAILQAHAREMADVIGPGAELVEFGAGSCDKVRLILDELREPRCFRPVDISAAHLQAAAAGLRRDYPGLDVQPLAADYTQRLLLPAPEPGVRRVGFFPGSTIGNFTPEEALAFLRGAAELLRGGGLLLGVDLVKDPQRLHAAYNDRQGVTAAFNLNLLARANRELGTRFDLSAFDHYAFYEPRLQRIEMHLVSRCRQDVRLGGTAVEIEEGETLHTESSHKYTLDGLGALALQAGFRPGPAWLDEERWFCVQWLAAPAAAL</sequence>
<dbReference type="Pfam" id="PF10017">
    <property type="entry name" value="Methyltransf_33"/>
    <property type="match status" value="1"/>
</dbReference>
<evidence type="ECO:0000313" key="5">
    <source>
        <dbReference type="Proteomes" id="UP000297564"/>
    </source>
</evidence>
<evidence type="ECO:0000313" key="4">
    <source>
        <dbReference type="EMBL" id="TFZ04288.1"/>
    </source>
</evidence>
<protein>
    <submittedName>
        <fullName evidence="4">L-histidine N(Alpha)-methyltransferase</fullName>
        <ecNumber evidence="4">2.1.1.44</ecNumber>
    </submittedName>
</protein>
<reference evidence="4 5" key="1">
    <citation type="submission" date="2019-03" db="EMBL/GenBank/DDBJ databases">
        <title>Ramlibacter rhizophilus CCTCC AB2015357, whole genome shotgun sequence.</title>
        <authorList>
            <person name="Zhang X."/>
            <person name="Feng G."/>
            <person name="Zhu H."/>
        </authorList>
    </citation>
    <scope>NUCLEOTIDE SEQUENCE [LARGE SCALE GENOMIC DNA]</scope>
    <source>
        <strain evidence="4 5">CCTCC AB2015357</strain>
    </source>
</reference>
<dbReference type="NCBIfam" id="TIGR03438">
    <property type="entry name" value="egtD_ergothio"/>
    <property type="match status" value="1"/>
</dbReference>
<gene>
    <name evidence="4" type="primary">egtD</name>
    <name evidence="4" type="ORF">EZ242_00575</name>
</gene>
<dbReference type="EC" id="2.1.1.44" evidence="4"/>
<dbReference type="Proteomes" id="UP000297564">
    <property type="component" value="Unassembled WGS sequence"/>
</dbReference>
<keyword evidence="2 4" id="KW-0808">Transferase</keyword>
<evidence type="ECO:0000259" key="3">
    <source>
        <dbReference type="Pfam" id="PF10017"/>
    </source>
</evidence>
<dbReference type="PANTHER" id="PTHR43397:SF1">
    <property type="entry name" value="ERGOTHIONEINE BIOSYNTHESIS PROTEIN 1"/>
    <property type="match status" value="1"/>
</dbReference>
<feature type="domain" description="Histidine-specific methyltransferase SAM-dependent" evidence="3">
    <location>
        <begin position="34"/>
        <end position="332"/>
    </location>
</feature>
<dbReference type="InterPro" id="IPR017804">
    <property type="entry name" value="MeTrfase_EgtD-like"/>
</dbReference>